<dbReference type="PANTHER" id="PTHR12526">
    <property type="entry name" value="GLYCOSYLTRANSFERASE"/>
    <property type="match status" value="1"/>
</dbReference>
<accession>A0ABW5QRV7</accession>
<reference evidence="5" key="1">
    <citation type="journal article" date="2019" name="Int. J. Syst. Evol. Microbiol.">
        <title>The Global Catalogue of Microorganisms (GCM) 10K type strain sequencing project: providing services to taxonomists for standard genome sequencing and annotation.</title>
        <authorList>
            <consortium name="The Broad Institute Genomics Platform"/>
            <consortium name="The Broad Institute Genome Sequencing Center for Infectious Disease"/>
            <person name="Wu L."/>
            <person name="Ma J."/>
        </authorList>
    </citation>
    <scope>NUCLEOTIDE SEQUENCE [LARGE SCALE GENOMIC DNA]</scope>
    <source>
        <strain evidence="5">TISTR 1827</strain>
    </source>
</reference>
<sequence>MIICSVTTASHLFRAKIMAMSVKKYHPEAKVALLLIEKNMHANAISPLFDHVYLAKQIGVPDFDAFMLQRSIHEAAYSLKSHFIRFLFASFPEESDLIMLDTDMKLYGPMAEAMDALNEHPIVLTPHEIHDAKESFLFHGVYNIGFIALRRSEETFRFLDWWTSRVDRFGFDAYKSSGLFFEQNWLNLAPAFFSVHSLRHPGYNVAFWNLSERGKAISGSLKKGFRVDGAPLRIFHFSHAENALPGIMRQFVPNRKSAIYRLYSSYMQDIRKQRSRKYKAIQWSYDFDHNGRKISKETREQARISVSGDAGGASSGDKHATAKSRLRIVQVVSNVPNAYPLPPFNQGGTEKVVYDLTEELVKLGHTVYLYAAQGSSSSAHLIPYPKDLKEKNIGAFVAATLPDDIDIIHDHTFSSSMKTAALSTPVITSHHIPVRHQGFNPVYVSRNALRVHGQNNGRFVYNGINIEEYEYSEDKRDYLLFMGRIMKEKGVHHAIYVAEKANLPLKIAGPIKDLEYFNKELKPKITSLPNIEYIGAVGGALKQSLLKHAKYLLFPSLWEEPFGLTMIEAMACGTPVLALANGAVPEVLAGFPDLICHSPDEMFVKTIWDIPPRPRDLRDYVAQHFSSSRMAEEYEKLYRDIIPFYSPVARKLHASVPRLAVTGKKTTSKSRAKRRKKTVRLIGSRLKQKKKRSRKRSAAHF</sequence>
<dbReference type="Gene3D" id="3.90.550.10">
    <property type="entry name" value="Spore Coat Polysaccharide Biosynthesis Protein SpsA, Chain A"/>
    <property type="match status" value="1"/>
</dbReference>
<organism evidence="4 5">
    <name type="scientific">Paenibacillus thailandensis</name>
    <dbReference type="NCBI Taxonomy" id="393250"/>
    <lineage>
        <taxon>Bacteria</taxon>
        <taxon>Bacillati</taxon>
        <taxon>Bacillota</taxon>
        <taxon>Bacilli</taxon>
        <taxon>Bacillales</taxon>
        <taxon>Paenibacillaceae</taxon>
        <taxon>Paenibacillus</taxon>
    </lineage>
</organism>
<evidence type="ECO:0000313" key="5">
    <source>
        <dbReference type="Proteomes" id="UP001597493"/>
    </source>
</evidence>
<evidence type="ECO:0000259" key="2">
    <source>
        <dbReference type="Pfam" id="PF00534"/>
    </source>
</evidence>
<evidence type="ECO:0000256" key="1">
    <source>
        <dbReference type="SAM" id="MobiDB-lite"/>
    </source>
</evidence>
<comment type="caution">
    <text evidence="4">The sequence shown here is derived from an EMBL/GenBank/DDBJ whole genome shotgun (WGS) entry which is preliminary data.</text>
</comment>
<dbReference type="InterPro" id="IPR028098">
    <property type="entry name" value="Glyco_trans_4-like_N"/>
</dbReference>
<dbReference type="SUPFAM" id="SSF53756">
    <property type="entry name" value="UDP-Glycosyltransferase/glycogen phosphorylase"/>
    <property type="match status" value="1"/>
</dbReference>
<dbReference type="Proteomes" id="UP001597493">
    <property type="component" value="Unassembled WGS sequence"/>
</dbReference>
<dbReference type="SUPFAM" id="SSF53448">
    <property type="entry name" value="Nucleotide-diphospho-sugar transferases"/>
    <property type="match status" value="1"/>
</dbReference>
<dbReference type="Pfam" id="PF00534">
    <property type="entry name" value="Glycos_transf_1"/>
    <property type="match status" value="1"/>
</dbReference>
<dbReference type="CDD" id="cd03802">
    <property type="entry name" value="GT4_AviGT4-like"/>
    <property type="match status" value="1"/>
</dbReference>
<feature type="region of interest" description="Disordered" evidence="1">
    <location>
        <begin position="297"/>
        <end position="322"/>
    </location>
</feature>
<evidence type="ECO:0000259" key="3">
    <source>
        <dbReference type="Pfam" id="PF13439"/>
    </source>
</evidence>
<dbReference type="InterPro" id="IPR001296">
    <property type="entry name" value="Glyco_trans_1"/>
</dbReference>
<keyword evidence="5" id="KW-1185">Reference proteome</keyword>
<feature type="domain" description="Glycosyltransferase subfamily 4-like N-terminal" evidence="3">
    <location>
        <begin position="347"/>
        <end position="437"/>
    </location>
</feature>
<evidence type="ECO:0000313" key="4">
    <source>
        <dbReference type="EMBL" id="MFD2659036.1"/>
    </source>
</evidence>
<dbReference type="Gene3D" id="3.40.50.2000">
    <property type="entry name" value="Glycogen Phosphorylase B"/>
    <property type="match status" value="2"/>
</dbReference>
<name>A0ABW5QRV7_9BACL</name>
<gene>
    <name evidence="4" type="ORF">ACFSW5_02020</name>
</gene>
<dbReference type="InterPro" id="IPR029044">
    <property type="entry name" value="Nucleotide-diphossugar_trans"/>
</dbReference>
<feature type="domain" description="Glycosyl transferase family 1" evidence="2">
    <location>
        <begin position="473"/>
        <end position="590"/>
    </location>
</feature>
<proteinExistence type="predicted"/>
<dbReference type="EMBL" id="JBHUMY010000001">
    <property type="protein sequence ID" value="MFD2659036.1"/>
    <property type="molecule type" value="Genomic_DNA"/>
</dbReference>
<dbReference type="PANTHER" id="PTHR12526:SF595">
    <property type="entry name" value="BLL5217 PROTEIN"/>
    <property type="match status" value="1"/>
</dbReference>
<dbReference type="Pfam" id="PF13439">
    <property type="entry name" value="Glyco_transf_4"/>
    <property type="match status" value="1"/>
</dbReference>
<protein>
    <submittedName>
        <fullName evidence="4">Glycosyltransferase family 4 protein</fullName>
    </submittedName>
</protein>
<dbReference type="RefSeq" id="WP_379269182.1">
    <property type="nucleotide sequence ID" value="NZ_JBHUGT010000031.1"/>
</dbReference>